<dbReference type="SUPFAM" id="SSF49599">
    <property type="entry name" value="TRAF domain-like"/>
    <property type="match status" value="1"/>
</dbReference>
<dbReference type="InterPro" id="IPR011333">
    <property type="entry name" value="SKP1/BTB/POZ_sf"/>
</dbReference>
<gene>
    <name evidence="2" type="ORF">Ocin01_16518</name>
</gene>
<reference evidence="2 3" key="1">
    <citation type="journal article" date="2016" name="Genome Biol. Evol.">
        <title>Gene Family Evolution Reflects Adaptation to Soil Environmental Stressors in the Genome of the Collembolan Orchesella cincta.</title>
        <authorList>
            <person name="Faddeeva-Vakhrusheva A."/>
            <person name="Derks M.F."/>
            <person name="Anvar S.Y."/>
            <person name="Agamennone V."/>
            <person name="Suring W."/>
            <person name="Smit S."/>
            <person name="van Straalen N.M."/>
            <person name="Roelofs D."/>
        </authorList>
    </citation>
    <scope>NUCLEOTIDE SEQUENCE [LARGE SCALE GENOMIC DNA]</scope>
    <source>
        <tissue evidence="2">Mixed pool</tissue>
    </source>
</reference>
<dbReference type="Gene3D" id="3.30.710.10">
    <property type="entry name" value="Potassium Channel Kv1.1, Chain A"/>
    <property type="match status" value="1"/>
</dbReference>
<dbReference type="Pfam" id="PF22486">
    <property type="entry name" value="MATH_2"/>
    <property type="match status" value="1"/>
</dbReference>
<evidence type="ECO:0000259" key="1">
    <source>
        <dbReference type="PROSITE" id="PS50144"/>
    </source>
</evidence>
<sequence>MDAQNAAMLIKVDQDVFSFVWTINNYSTQLELGAVESPVFAEVQRITTAELNKSENCEGDIEIHLVLIDSGNEDSKDAEVRAKFQFSIIDADGQPSFQRGGPGMKIIRFSGPIDKWGYDDFAPADLLNPSNLAVDDKVKILCKIWISEDRDEAQGNQINPSHEDRFRMSKDGIVDDLARSAVFAAMFNSGMLENRSNFVEIADFEDDVCWSISTLENGLYGRVSSGTSQIAEKYDLGGLKADCVYELGDKLNLENAGELLVLAQTHNAPDLKPELWIL</sequence>
<dbReference type="EMBL" id="LJIJ01002135">
    <property type="protein sequence ID" value="ODM90165.1"/>
    <property type="molecule type" value="Genomic_DNA"/>
</dbReference>
<dbReference type="InterPro" id="IPR002083">
    <property type="entry name" value="MATH/TRAF_dom"/>
</dbReference>
<dbReference type="STRING" id="48709.A0A1D2MAY8"/>
<dbReference type="OrthoDB" id="409642at2759"/>
<evidence type="ECO:0000313" key="2">
    <source>
        <dbReference type="EMBL" id="ODM90165.1"/>
    </source>
</evidence>
<organism evidence="2 3">
    <name type="scientific">Orchesella cincta</name>
    <name type="common">Springtail</name>
    <name type="synonym">Podura cincta</name>
    <dbReference type="NCBI Taxonomy" id="48709"/>
    <lineage>
        <taxon>Eukaryota</taxon>
        <taxon>Metazoa</taxon>
        <taxon>Ecdysozoa</taxon>
        <taxon>Arthropoda</taxon>
        <taxon>Hexapoda</taxon>
        <taxon>Collembola</taxon>
        <taxon>Entomobryomorpha</taxon>
        <taxon>Entomobryoidea</taxon>
        <taxon>Orchesellidae</taxon>
        <taxon>Orchesellinae</taxon>
        <taxon>Orchesella</taxon>
    </lineage>
</organism>
<accession>A0A1D2MAY8</accession>
<feature type="domain" description="MATH" evidence="1">
    <location>
        <begin position="16"/>
        <end position="144"/>
    </location>
</feature>
<dbReference type="Gene3D" id="2.60.210.10">
    <property type="entry name" value="Apoptosis, Tumor Necrosis Factor Receptor Associated Protein 2, Chain A"/>
    <property type="match status" value="1"/>
</dbReference>
<protein>
    <submittedName>
        <fullName evidence="2">Speckle-type POZ protein B</fullName>
    </submittedName>
</protein>
<dbReference type="CDD" id="cd00121">
    <property type="entry name" value="MATH"/>
    <property type="match status" value="1"/>
</dbReference>
<dbReference type="PROSITE" id="PS50144">
    <property type="entry name" value="MATH"/>
    <property type="match status" value="1"/>
</dbReference>
<evidence type="ECO:0000313" key="3">
    <source>
        <dbReference type="Proteomes" id="UP000094527"/>
    </source>
</evidence>
<keyword evidence="3" id="KW-1185">Reference proteome</keyword>
<comment type="caution">
    <text evidence="2">The sequence shown here is derived from an EMBL/GenBank/DDBJ whole genome shotgun (WGS) entry which is preliminary data.</text>
</comment>
<name>A0A1D2MAY8_ORCCI</name>
<proteinExistence type="predicted"/>
<dbReference type="AlphaFoldDB" id="A0A1D2MAY8"/>
<dbReference type="InterPro" id="IPR008974">
    <property type="entry name" value="TRAF-like"/>
</dbReference>
<dbReference type="Proteomes" id="UP000094527">
    <property type="component" value="Unassembled WGS sequence"/>
</dbReference>
<dbReference type="PANTHER" id="PTHR24413">
    <property type="entry name" value="SPECKLE-TYPE POZ PROTEIN"/>
    <property type="match status" value="1"/>
</dbReference>